<evidence type="ECO:0000313" key="2">
    <source>
        <dbReference type="Proteomes" id="UP000789570"/>
    </source>
</evidence>
<dbReference type="Proteomes" id="UP000789570">
    <property type="component" value="Unassembled WGS sequence"/>
</dbReference>
<comment type="caution">
    <text evidence="1">The sequence shown here is derived from an EMBL/GenBank/DDBJ whole genome shotgun (WGS) entry which is preliminary data.</text>
</comment>
<keyword evidence="2" id="KW-1185">Reference proteome</keyword>
<evidence type="ECO:0000313" key="1">
    <source>
        <dbReference type="EMBL" id="CAG8441886.1"/>
    </source>
</evidence>
<gene>
    <name evidence="1" type="ORF">FCALED_LOCUS604</name>
</gene>
<protein>
    <submittedName>
        <fullName evidence="1">17853_t:CDS:1</fullName>
    </submittedName>
</protein>
<organism evidence="1 2">
    <name type="scientific">Funneliformis caledonium</name>
    <dbReference type="NCBI Taxonomy" id="1117310"/>
    <lineage>
        <taxon>Eukaryota</taxon>
        <taxon>Fungi</taxon>
        <taxon>Fungi incertae sedis</taxon>
        <taxon>Mucoromycota</taxon>
        <taxon>Glomeromycotina</taxon>
        <taxon>Glomeromycetes</taxon>
        <taxon>Glomerales</taxon>
        <taxon>Glomeraceae</taxon>
        <taxon>Funneliformis</taxon>
    </lineage>
</organism>
<dbReference type="EMBL" id="CAJVPQ010000061">
    <property type="protein sequence ID" value="CAG8441886.1"/>
    <property type="molecule type" value="Genomic_DNA"/>
</dbReference>
<name>A0A9N8V3W9_9GLOM</name>
<accession>A0A9N8V3W9</accession>
<reference evidence="1" key="1">
    <citation type="submission" date="2021-06" db="EMBL/GenBank/DDBJ databases">
        <authorList>
            <person name="Kallberg Y."/>
            <person name="Tangrot J."/>
            <person name="Rosling A."/>
        </authorList>
    </citation>
    <scope>NUCLEOTIDE SEQUENCE</scope>
    <source>
        <strain evidence="1">UK204</strain>
    </source>
</reference>
<sequence length="110" mass="12429">MAFMLGDIKMNLSATKLVHLFATCMNKYWQMDSKNSHILFAQKSLSSLSTYPCIDSERGVVTQVKLEGQLRLWHLTFIEFHVANCYAPSSCSNISGIIPDLNIQLLESPF</sequence>
<dbReference type="AlphaFoldDB" id="A0A9N8V3W9"/>
<proteinExistence type="predicted"/>